<reference evidence="1" key="1">
    <citation type="submission" date="2020-05" db="UniProtKB">
        <authorList>
            <consortium name="EnsemblMetazoa"/>
        </authorList>
    </citation>
    <scope>IDENTIFICATION</scope>
    <source>
        <strain evidence="1">Aabys</strain>
    </source>
</reference>
<proteinExistence type="predicted"/>
<dbReference type="EnsemblMetazoa" id="MDOA009067-RB">
    <property type="protein sequence ID" value="MDOA009067-PB"/>
    <property type="gene ID" value="MDOA009067"/>
</dbReference>
<dbReference type="Pfam" id="PF15992">
    <property type="entry name" value="DUF4769"/>
    <property type="match status" value="2"/>
</dbReference>
<dbReference type="VEuPathDB" id="VectorBase:MDOMA2_005163"/>
<organism evidence="1">
    <name type="scientific">Musca domestica</name>
    <name type="common">House fly</name>
    <dbReference type="NCBI Taxonomy" id="7370"/>
    <lineage>
        <taxon>Eukaryota</taxon>
        <taxon>Metazoa</taxon>
        <taxon>Ecdysozoa</taxon>
        <taxon>Arthropoda</taxon>
        <taxon>Hexapoda</taxon>
        <taxon>Insecta</taxon>
        <taxon>Pterygota</taxon>
        <taxon>Neoptera</taxon>
        <taxon>Endopterygota</taxon>
        <taxon>Diptera</taxon>
        <taxon>Brachycera</taxon>
        <taxon>Muscomorpha</taxon>
        <taxon>Muscoidea</taxon>
        <taxon>Muscidae</taxon>
        <taxon>Musca</taxon>
    </lineage>
</organism>
<gene>
    <name evidence="1" type="primary">101895948</name>
</gene>
<dbReference type="eggNOG" id="ENOG502SRPH">
    <property type="taxonomic scope" value="Eukaryota"/>
</dbReference>
<dbReference type="InterPro" id="IPR031934">
    <property type="entry name" value="DUF4769"/>
</dbReference>
<dbReference type="VEuPathDB" id="VectorBase:MDOA009067"/>
<protein>
    <submittedName>
        <fullName evidence="1">Uncharacterized protein</fullName>
    </submittedName>
</protein>
<sequence>MSETNSETLSCGEEDALKNLLISWGIEDKLDILIREHISIDILKILTEEHVKELTQNWRIGDKAQFIHHFTKWRHDINHPFWAECSSPLVFPKKADSCNSSDTEEVDNVNMLEILQSNKNGERVLQFYEKNKFLTDELRVFIINIAAQHFARKDAPMTLQASYKLETQILSLFPTEKLEFYRTERRGKIYVKSQNLKKQSKQIFMLENESPTASKKAKITFVPEENGEDLVQVLKYDKLSAEEFETKWISCANYRLNQVLNECSSLREILKKWPEYKSHYKLIDIDFSIMHKSHNKMLNWDQKILKLFNFLKKSKQLKCHGESTILESLQDEDLENDRGTFAVKTLWILHYVLFPTGRQVRKTILGKKEISRYTIKDSQKTFLFLGTILQELHDHIDFLLKMKEHIQPFILGIGSLDDTHEIFVYFDGDLIRFPNFLRSLDICFEMFHLFILQYPTASETFWIFLENYFFEISSCSKKKSKVSILLDDLEKQTE</sequence>
<name>A0A1I8MW58_MUSDO</name>
<dbReference type="RefSeq" id="XP_019890975.2">
    <property type="nucleotide sequence ID" value="XM_020035416.2"/>
</dbReference>
<dbReference type="AlphaFoldDB" id="A0A1I8MW58"/>
<accession>A0A1I8MW58</accession>
<dbReference type="OrthoDB" id="3598281at2759"/>
<dbReference type="KEGG" id="mde:101895948"/>
<evidence type="ECO:0000313" key="1">
    <source>
        <dbReference type="EnsemblMetazoa" id="MDOA009067-PB"/>
    </source>
</evidence>